<sequence length="130" mass="14621">MGTNPASLLVSPDLFLDSSKEYSGGDDFPQYEFANSMTSWQPYDRYEISPSSSFPNFREDVELSDDLSRLGCMSPYSEQGNYMGYYGDLNLSCEGFQGRDQASICRQSSGDGSLEEYNGLWSHEDNFVSF</sequence>
<evidence type="ECO:0000313" key="1">
    <source>
        <dbReference type="EMBL" id="CAK9173377.1"/>
    </source>
</evidence>
<reference evidence="1 2" key="1">
    <citation type="submission" date="2024-02" db="EMBL/GenBank/DDBJ databases">
        <authorList>
            <person name="Vignale AGUSTIN F."/>
            <person name="Sosa J E."/>
            <person name="Modenutti C."/>
        </authorList>
    </citation>
    <scope>NUCLEOTIDE SEQUENCE [LARGE SCALE GENOMIC DNA]</scope>
</reference>
<comment type="caution">
    <text evidence="1">The sequence shown here is derived from an EMBL/GenBank/DDBJ whole genome shotgun (WGS) entry which is preliminary data.</text>
</comment>
<dbReference type="Proteomes" id="UP001642360">
    <property type="component" value="Unassembled WGS sequence"/>
</dbReference>
<evidence type="ECO:0000313" key="2">
    <source>
        <dbReference type="Proteomes" id="UP001642360"/>
    </source>
</evidence>
<accession>A0ABC8TV69</accession>
<proteinExistence type="predicted"/>
<gene>
    <name evidence="1" type="ORF">ILEXP_LOCUS43107</name>
</gene>
<name>A0ABC8TV69_9AQUA</name>
<dbReference type="EMBL" id="CAUOFW020006168">
    <property type="protein sequence ID" value="CAK9173377.1"/>
    <property type="molecule type" value="Genomic_DNA"/>
</dbReference>
<organism evidence="1 2">
    <name type="scientific">Ilex paraguariensis</name>
    <name type="common">yerba mate</name>
    <dbReference type="NCBI Taxonomy" id="185542"/>
    <lineage>
        <taxon>Eukaryota</taxon>
        <taxon>Viridiplantae</taxon>
        <taxon>Streptophyta</taxon>
        <taxon>Embryophyta</taxon>
        <taxon>Tracheophyta</taxon>
        <taxon>Spermatophyta</taxon>
        <taxon>Magnoliopsida</taxon>
        <taxon>eudicotyledons</taxon>
        <taxon>Gunneridae</taxon>
        <taxon>Pentapetalae</taxon>
        <taxon>asterids</taxon>
        <taxon>campanulids</taxon>
        <taxon>Aquifoliales</taxon>
        <taxon>Aquifoliaceae</taxon>
        <taxon>Ilex</taxon>
    </lineage>
</organism>
<dbReference type="AlphaFoldDB" id="A0ABC8TV69"/>
<keyword evidence="2" id="KW-1185">Reference proteome</keyword>
<protein>
    <submittedName>
        <fullName evidence="1">Uncharacterized protein</fullName>
    </submittedName>
</protein>